<accession>A0A5N6V238</accession>
<organism evidence="1 2">
    <name type="scientific">Aspergillus tamarii</name>
    <dbReference type="NCBI Taxonomy" id="41984"/>
    <lineage>
        <taxon>Eukaryota</taxon>
        <taxon>Fungi</taxon>
        <taxon>Dikarya</taxon>
        <taxon>Ascomycota</taxon>
        <taxon>Pezizomycotina</taxon>
        <taxon>Eurotiomycetes</taxon>
        <taxon>Eurotiomycetidae</taxon>
        <taxon>Eurotiales</taxon>
        <taxon>Aspergillaceae</taxon>
        <taxon>Aspergillus</taxon>
        <taxon>Aspergillus subgen. Circumdati</taxon>
    </lineage>
</organism>
<evidence type="ECO:0000313" key="1">
    <source>
        <dbReference type="EMBL" id="KAE8165012.1"/>
    </source>
</evidence>
<proteinExistence type="predicted"/>
<reference evidence="1 2" key="1">
    <citation type="submission" date="2019-04" db="EMBL/GenBank/DDBJ databases">
        <title>Friends and foes A comparative genomics study of 23 Aspergillus species from section Flavi.</title>
        <authorList>
            <consortium name="DOE Joint Genome Institute"/>
            <person name="Kjaerbolling I."/>
            <person name="Vesth T."/>
            <person name="Frisvad J.C."/>
            <person name="Nybo J.L."/>
            <person name="Theobald S."/>
            <person name="Kildgaard S."/>
            <person name="Isbrandt T."/>
            <person name="Kuo A."/>
            <person name="Sato A."/>
            <person name="Lyhne E.K."/>
            <person name="Kogle M.E."/>
            <person name="Wiebenga A."/>
            <person name="Kun R.S."/>
            <person name="Lubbers R.J."/>
            <person name="Makela M.R."/>
            <person name="Barry K."/>
            <person name="Chovatia M."/>
            <person name="Clum A."/>
            <person name="Daum C."/>
            <person name="Haridas S."/>
            <person name="He G."/>
            <person name="LaButti K."/>
            <person name="Lipzen A."/>
            <person name="Mondo S."/>
            <person name="Riley R."/>
            <person name="Salamov A."/>
            <person name="Simmons B.A."/>
            <person name="Magnuson J.K."/>
            <person name="Henrissat B."/>
            <person name="Mortensen U.H."/>
            <person name="Larsen T.O."/>
            <person name="Devries R.P."/>
            <person name="Grigoriev I.V."/>
            <person name="Machida M."/>
            <person name="Baker S.E."/>
            <person name="Andersen M.R."/>
        </authorList>
    </citation>
    <scope>NUCLEOTIDE SEQUENCE [LARGE SCALE GENOMIC DNA]</scope>
    <source>
        <strain evidence="1 2">CBS 117626</strain>
    </source>
</reference>
<dbReference type="Proteomes" id="UP000326950">
    <property type="component" value="Unassembled WGS sequence"/>
</dbReference>
<dbReference type="EMBL" id="ML738603">
    <property type="protein sequence ID" value="KAE8165012.1"/>
    <property type="molecule type" value="Genomic_DNA"/>
</dbReference>
<name>A0A5N6V238_ASPTM</name>
<gene>
    <name evidence="1" type="ORF">BDV40DRAFT_259213</name>
</gene>
<evidence type="ECO:0000313" key="2">
    <source>
        <dbReference type="Proteomes" id="UP000326950"/>
    </source>
</evidence>
<protein>
    <submittedName>
        <fullName evidence="1">Uncharacterized protein</fullName>
    </submittedName>
</protein>
<dbReference type="OrthoDB" id="10454838at2759"/>
<sequence>MVTFLMYYLFLFHWPFWVPYGIWSIALLRACAVAYRCCASPEPWRGLRGFITI</sequence>
<keyword evidence="2" id="KW-1185">Reference proteome</keyword>
<dbReference type="AlphaFoldDB" id="A0A5N6V238"/>